<evidence type="ECO:0000313" key="2">
    <source>
        <dbReference type="Proteomes" id="UP000076587"/>
    </source>
</evidence>
<dbReference type="EMBL" id="AUXT01000054">
    <property type="protein sequence ID" value="KZN55256.1"/>
    <property type="molecule type" value="Genomic_DNA"/>
</dbReference>
<protein>
    <submittedName>
        <fullName evidence="1">Uncharacterized protein</fullName>
    </submittedName>
</protein>
<accession>A0A167GG66</accession>
<sequence length="65" mass="7493">MTKNTKLDGFKLRKGDHYYVDGLHKDHIEVFDKRGKARGVLNLDGTFNADKSKKAMSRSIEKLLR</sequence>
<dbReference type="Proteomes" id="UP000076587">
    <property type="component" value="Unassembled WGS sequence"/>
</dbReference>
<dbReference type="PATRIC" id="fig|1365253.3.peg.913"/>
<reference evidence="1 2" key="1">
    <citation type="submission" date="2013-07" db="EMBL/GenBank/DDBJ databases">
        <title>Comparative Genomic and Metabolomic Analysis of Twelve Strains of Pseudoalteromonas luteoviolacea.</title>
        <authorList>
            <person name="Vynne N.G."/>
            <person name="Mansson M."/>
            <person name="Gram L."/>
        </authorList>
    </citation>
    <scope>NUCLEOTIDE SEQUENCE [LARGE SCALE GENOMIC DNA]</scope>
    <source>
        <strain evidence="1 2">NCIMB 1942</strain>
    </source>
</reference>
<organism evidence="1 2">
    <name type="scientific">Pseudoalteromonas luteoviolacea NCIMB 1942</name>
    <dbReference type="NCBI Taxonomy" id="1365253"/>
    <lineage>
        <taxon>Bacteria</taxon>
        <taxon>Pseudomonadati</taxon>
        <taxon>Pseudomonadota</taxon>
        <taxon>Gammaproteobacteria</taxon>
        <taxon>Alteromonadales</taxon>
        <taxon>Pseudoalteromonadaceae</taxon>
        <taxon>Pseudoalteromonas</taxon>
    </lineage>
</organism>
<dbReference type="AlphaFoldDB" id="A0A167GG66"/>
<name>A0A167GG66_9GAMM</name>
<proteinExistence type="predicted"/>
<gene>
    <name evidence="1" type="ORF">N482_24355</name>
</gene>
<comment type="caution">
    <text evidence="1">The sequence shown here is derived from an EMBL/GenBank/DDBJ whole genome shotgun (WGS) entry which is preliminary data.</text>
</comment>
<evidence type="ECO:0000313" key="1">
    <source>
        <dbReference type="EMBL" id="KZN55256.1"/>
    </source>
</evidence>